<evidence type="ECO:0000256" key="1">
    <source>
        <dbReference type="ARBA" id="ARBA00012528"/>
    </source>
</evidence>
<evidence type="ECO:0000259" key="4">
    <source>
        <dbReference type="PROSITE" id="PS50110"/>
    </source>
</evidence>
<organism evidence="6 7">
    <name type="scientific">Nibricoccus aquaticus</name>
    <dbReference type="NCBI Taxonomy" id="2576891"/>
    <lineage>
        <taxon>Bacteria</taxon>
        <taxon>Pseudomonadati</taxon>
        <taxon>Verrucomicrobiota</taxon>
        <taxon>Opitutia</taxon>
        <taxon>Opitutales</taxon>
        <taxon>Opitutaceae</taxon>
        <taxon>Nibricoccus</taxon>
    </lineage>
</organism>
<dbReference type="InterPro" id="IPR029787">
    <property type="entry name" value="Nucleotide_cyclase"/>
</dbReference>
<name>A0A290Q3Y3_9BACT</name>
<feature type="domain" description="Response regulatory" evidence="4">
    <location>
        <begin position="3"/>
        <end position="120"/>
    </location>
</feature>
<dbReference type="SMART" id="SM00448">
    <property type="entry name" value="REC"/>
    <property type="match status" value="1"/>
</dbReference>
<dbReference type="OrthoDB" id="185601at2"/>
<dbReference type="PROSITE" id="PS50887">
    <property type="entry name" value="GGDEF"/>
    <property type="match status" value="1"/>
</dbReference>
<dbReference type="AlphaFoldDB" id="A0A290Q3Y3"/>
<evidence type="ECO:0000313" key="6">
    <source>
        <dbReference type="EMBL" id="ATC63214.1"/>
    </source>
</evidence>
<evidence type="ECO:0000256" key="3">
    <source>
        <dbReference type="PROSITE-ProRule" id="PRU00169"/>
    </source>
</evidence>
<dbReference type="InterPro" id="IPR043128">
    <property type="entry name" value="Rev_trsase/Diguanyl_cyclase"/>
</dbReference>
<dbReference type="PROSITE" id="PS50110">
    <property type="entry name" value="RESPONSE_REGULATORY"/>
    <property type="match status" value="1"/>
</dbReference>
<dbReference type="RefSeq" id="WP_096054846.1">
    <property type="nucleotide sequence ID" value="NZ_CP023344.1"/>
</dbReference>
<dbReference type="InterPro" id="IPR001789">
    <property type="entry name" value="Sig_transdc_resp-reg_receiver"/>
</dbReference>
<keyword evidence="3" id="KW-0597">Phosphoprotein</keyword>
<dbReference type="Proteomes" id="UP000217265">
    <property type="component" value="Chromosome"/>
</dbReference>
<dbReference type="Pfam" id="PF00072">
    <property type="entry name" value="Response_reg"/>
    <property type="match status" value="1"/>
</dbReference>
<keyword evidence="7" id="KW-1185">Reference proteome</keyword>
<feature type="domain" description="GGDEF" evidence="5">
    <location>
        <begin position="164"/>
        <end position="298"/>
    </location>
</feature>
<dbReference type="FunFam" id="3.30.70.270:FF:000001">
    <property type="entry name" value="Diguanylate cyclase domain protein"/>
    <property type="match status" value="1"/>
</dbReference>
<dbReference type="PANTHER" id="PTHR45138:SF9">
    <property type="entry name" value="DIGUANYLATE CYCLASE DGCM-RELATED"/>
    <property type="match status" value="1"/>
</dbReference>
<dbReference type="GO" id="GO:0052621">
    <property type="term" value="F:diguanylate cyclase activity"/>
    <property type="evidence" value="ECO:0007669"/>
    <property type="project" value="UniProtKB-EC"/>
</dbReference>
<evidence type="ECO:0000259" key="5">
    <source>
        <dbReference type="PROSITE" id="PS50887"/>
    </source>
</evidence>
<dbReference type="Gene3D" id="3.40.50.2300">
    <property type="match status" value="1"/>
</dbReference>
<gene>
    <name evidence="6" type="ORF">CMV30_04180</name>
</gene>
<dbReference type="EMBL" id="CP023344">
    <property type="protein sequence ID" value="ATC63214.1"/>
    <property type="molecule type" value="Genomic_DNA"/>
</dbReference>
<dbReference type="SUPFAM" id="SSF52172">
    <property type="entry name" value="CheY-like"/>
    <property type="match status" value="1"/>
</dbReference>
<dbReference type="PANTHER" id="PTHR45138">
    <property type="entry name" value="REGULATORY COMPONENTS OF SENSORY TRANSDUCTION SYSTEM"/>
    <property type="match status" value="1"/>
</dbReference>
<dbReference type="NCBIfam" id="TIGR00254">
    <property type="entry name" value="GGDEF"/>
    <property type="match status" value="1"/>
</dbReference>
<dbReference type="CDD" id="cd01949">
    <property type="entry name" value="GGDEF"/>
    <property type="match status" value="1"/>
</dbReference>
<sequence length="304" mass="33452">MKKVLLIDDDRLQHRLVQAHFERFGPGKYVLEWAQTYEAGLEKLLEGDYAACLLDFQLGERDGLTLIREAVSKGCHVPIIFLTAETSEGVDIQAMDAGALDYLVKGEINTRSLERSLRYALKLGETLGKLHRMATRDELTGLLNRREFDRVLAEEEERSRRFGRSLGLLLIDLDHFKKVNDTHGHPAGDAVIKAAAAKIAMCVRTVDRVARYGGEEFAVMLAEVDARVTFEAAQRIVNAIAKEAVVLPDGLNLKVTASAGAACFPKDGDAVKRLMMVADQALYRAKADGRNCARAAGEQSAPTV</sequence>
<protein>
    <recommendedName>
        <fullName evidence="1">diguanylate cyclase</fullName>
        <ecNumber evidence="1">2.7.7.65</ecNumber>
    </recommendedName>
</protein>
<dbReference type="InterPro" id="IPR011006">
    <property type="entry name" value="CheY-like_superfamily"/>
</dbReference>
<dbReference type="CDD" id="cd00156">
    <property type="entry name" value="REC"/>
    <property type="match status" value="1"/>
</dbReference>
<proteinExistence type="predicted"/>
<evidence type="ECO:0000256" key="2">
    <source>
        <dbReference type="ARBA" id="ARBA00034247"/>
    </source>
</evidence>
<dbReference type="KEGG" id="vbh:CMV30_04180"/>
<dbReference type="SUPFAM" id="SSF55073">
    <property type="entry name" value="Nucleotide cyclase"/>
    <property type="match status" value="1"/>
</dbReference>
<dbReference type="Gene3D" id="3.30.70.270">
    <property type="match status" value="1"/>
</dbReference>
<dbReference type="Pfam" id="PF00990">
    <property type="entry name" value="GGDEF"/>
    <property type="match status" value="1"/>
</dbReference>
<dbReference type="SMART" id="SM00267">
    <property type="entry name" value="GGDEF"/>
    <property type="match status" value="1"/>
</dbReference>
<reference evidence="6 7" key="1">
    <citation type="submission" date="2017-09" db="EMBL/GenBank/DDBJ databases">
        <title>Complete genome sequence of Verrucomicrobial strain HZ-65, isolated from freshwater.</title>
        <authorList>
            <person name="Choi A."/>
        </authorList>
    </citation>
    <scope>NUCLEOTIDE SEQUENCE [LARGE SCALE GENOMIC DNA]</scope>
    <source>
        <strain evidence="6 7">HZ-65</strain>
    </source>
</reference>
<comment type="catalytic activity">
    <reaction evidence="2">
        <text>2 GTP = 3',3'-c-di-GMP + 2 diphosphate</text>
        <dbReference type="Rhea" id="RHEA:24898"/>
        <dbReference type="ChEBI" id="CHEBI:33019"/>
        <dbReference type="ChEBI" id="CHEBI:37565"/>
        <dbReference type="ChEBI" id="CHEBI:58805"/>
        <dbReference type="EC" id="2.7.7.65"/>
    </reaction>
</comment>
<dbReference type="InterPro" id="IPR050469">
    <property type="entry name" value="Diguanylate_Cyclase"/>
</dbReference>
<dbReference type="InterPro" id="IPR000160">
    <property type="entry name" value="GGDEF_dom"/>
</dbReference>
<feature type="modified residue" description="4-aspartylphosphate" evidence="3">
    <location>
        <position position="55"/>
    </location>
</feature>
<evidence type="ECO:0000313" key="7">
    <source>
        <dbReference type="Proteomes" id="UP000217265"/>
    </source>
</evidence>
<accession>A0A290Q3Y3</accession>
<dbReference type="GO" id="GO:0000160">
    <property type="term" value="P:phosphorelay signal transduction system"/>
    <property type="evidence" value="ECO:0007669"/>
    <property type="project" value="InterPro"/>
</dbReference>
<dbReference type="EC" id="2.7.7.65" evidence="1"/>